<dbReference type="Pfam" id="PF00473">
    <property type="entry name" value="CRF"/>
    <property type="match status" value="1"/>
</dbReference>
<dbReference type="GO" id="GO:0005615">
    <property type="term" value="C:extracellular space"/>
    <property type="evidence" value="ECO:0007669"/>
    <property type="project" value="InterPro"/>
</dbReference>
<gene>
    <name evidence="11" type="primary">UCN3</name>
</gene>
<evidence type="ECO:0000256" key="9">
    <source>
        <dbReference type="SAM" id="SignalP"/>
    </source>
</evidence>
<evidence type="ECO:0000256" key="7">
    <source>
        <dbReference type="ARBA" id="ARBA00025160"/>
    </source>
</evidence>
<evidence type="ECO:0000313" key="12">
    <source>
        <dbReference type="Proteomes" id="UP000007648"/>
    </source>
</evidence>
<keyword evidence="12" id="KW-1185">Reference proteome</keyword>
<dbReference type="PANTHER" id="PTHR17575:SF1">
    <property type="entry name" value="UROCORTIN-3"/>
    <property type="match status" value="1"/>
</dbReference>
<comment type="similarity">
    <text evidence="2">Belongs to the sauvagine/corticotropin-releasing factor/urotensin I family.</text>
</comment>
<dbReference type="OrthoDB" id="9949770at2759"/>
<evidence type="ECO:0000256" key="6">
    <source>
        <dbReference type="ARBA" id="ARBA00022729"/>
    </source>
</evidence>
<evidence type="ECO:0000256" key="1">
    <source>
        <dbReference type="ARBA" id="ARBA00004613"/>
    </source>
</evidence>
<dbReference type="HOGENOM" id="CLU_1767442_0_0_1"/>
<dbReference type="InterPro" id="IPR000187">
    <property type="entry name" value="CRF"/>
</dbReference>
<dbReference type="PANTHER" id="PTHR17575">
    <property type="entry name" value="UROCORTIN-2 AND 3"/>
    <property type="match status" value="1"/>
</dbReference>
<dbReference type="GO" id="GO:0051431">
    <property type="term" value="F:corticotropin-releasing hormone receptor 2 binding"/>
    <property type="evidence" value="ECO:0007669"/>
    <property type="project" value="InterPro"/>
</dbReference>
<evidence type="ECO:0000256" key="8">
    <source>
        <dbReference type="SAM" id="MobiDB-lite"/>
    </source>
</evidence>
<dbReference type="eggNOG" id="ENOG502S1WZ">
    <property type="taxonomic scope" value="Eukaryota"/>
</dbReference>
<dbReference type="GO" id="GO:0007586">
    <property type="term" value="P:digestion"/>
    <property type="evidence" value="ECO:0007669"/>
    <property type="project" value="InterPro"/>
</dbReference>
<dbReference type="FunCoup" id="G3VGX1">
    <property type="interactions" value="380"/>
</dbReference>
<dbReference type="InterPro" id="IPR024270">
    <property type="entry name" value="Urocortin_II/III"/>
</dbReference>
<dbReference type="GeneTree" id="ENSGT00940000160568"/>
<dbReference type="Proteomes" id="UP000007648">
    <property type="component" value="Unassembled WGS sequence"/>
</dbReference>
<evidence type="ECO:0000256" key="3">
    <source>
        <dbReference type="ARBA" id="ARBA00011328"/>
    </source>
</evidence>
<comment type="subcellular location">
    <subcellularLocation>
        <location evidence="1">Secreted</location>
    </subcellularLocation>
</comment>
<dbReference type="Ensembl" id="ENSSHAT00000002451.2">
    <property type="protein sequence ID" value="ENSSHAP00000002425.1"/>
    <property type="gene ID" value="ENSSHAG00000002149.2"/>
</dbReference>
<dbReference type="KEGG" id="shr:100926851"/>
<reference evidence="11 12" key="1">
    <citation type="journal article" date="2011" name="Proc. Natl. Acad. Sci. U.S.A.">
        <title>Genetic diversity and population structure of the endangered marsupial Sarcophilus harrisii (Tasmanian devil).</title>
        <authorList>
            <person name="Miller W."/>
            <person name="Hayes V.M."/>
            <person name="Ratan A."/>
            <person name="Petersen D.C."/>
            <person name="Wittekindt N.E."/>
            <person name="Miller J."/>
            <person name="Walenz B."/>
            <person name="Knight J."/>
            <person name="Qi J."/>
            <person name="Zhao F."/>
            <person name="Wang Q."/>
            <person name="Bedoya-Reina O.C."/>
            <person name="Katiyar N."/>
            <person name="Tomsho L.P."/>
            <person name="Kasson L.M."/>
            <person name="Hardie R.A."/>
            <person name="Woodbridge P."/>
            <person name="Tindall E.A."/>
            <person name="Bertelsen M.F."/>
            <person name="Dixon D."/>
            <person name="Pyecroft S."/>
            <person name="Helgen K.M."/>
            <person name="Lesk A.M."/>
            <person name="Pringle T.H."/>
            <person name="Patterson N."/>
            <person name="Zhang Y."/>
            <person name="Kreiss A."/>
            <person name="Woods G.M."/>
            <person name="Jones M.E."/>
            <person name="Schuster S.C."/>
        </authorList>
    </citation>
    <scope>NUCLEOTIDE SEQUENCE [LARGE SCALE GENOMIC DNA]</scope>
</reference>
<evidence type="ECO:0000256" key="4">
    <source>
        <dbReference type="ARBA" id="ARBA00022525"/>
    </source>
</evidence>
<dbReference type="RefSeq" id="XP_003772475.1">
    <property type="nucleotide sequence ID" value="XM_003772427.2"/>
</dbReference>
<dbReference type="InParanoid" id="G3VGX1"/>
<dbReference type="GO" id="GO:0005179">
    <property type="term" value="F:hormone activity"/>
    <property type="evidence" value="ECO:0007669"/>
    <property type="project" value="UniProtKB-KW"/>
</dbReference>
<feature type="signal peptide" evidence="9">
    <location>
        <begin position="1"/>
        <end position="22"/>
    </location>
</feature>
<feature type="compositionally biased region" description="Basic and acidic residues" evidence="8">
    <location>
        <begin position="66"/>
        <end position="75"/>
    </location>
</feature>
<reference evidence="11" key="3">
    <citation type="submission" date="2025-09" db="UniProtKB">
        <authorList>
            <consortium name="Ensembl"/>
        </authorList>
    </citation>
    <scope>IDENTIFICATION</scope>
</reference>
<keyword evidence="4" id="KW-0964">Secreted</keyword>
<protein>
    <submittedName>
        <fullName evidence="11">Urocortin 3</fullName>
    </submittedName>
</protein>
<dbReference type="GO" id="GO:0031669">
    <property type="term" value="P:cellular response to nutrient levels"/>
    <property type="evidence" value="ECO:0007669"/>
    <property type="project" value="TreeGrafter"/>
</dbReference>
<keyword evidence="6 9" id="KW-0732">Signal</keyword>
<dbReference type="STRING" id="9305.ENSSHAP00000002425"/>
<keyword evidence="5" id="KW-0372">Hormone</keyword>
<organism evidence="11 12">
    <name type="scientific">Sarcophilus harrisii</name>
    <name type="common">Tasmanian devil</name>
    <name type="synonym">Sarcophilus laniarius</name>
    <dbReference type="NCBI Taxonomy" id="9305"/>
    <lineage>
        <taxon>Eukaryota</taxon>
        <taxon>Metazoa</taxon>
        <taxon>Chordata</taxon>
        <taxon>Craniata</taxon>
        <taxon>Vertebrata</taxon>
        <taxon>Euteleostomi</taxon>
        <taxon>Mammalia</taxon>
        <taxon>Metatheria</taxon>
        <taxon>Dasyuromorphia</taxon>
        <taxon>Dasyuridae</taxon>
        <taxon>Sarcophilus</taxon>
    </lineage>
</organism>
<dbReference type="GO" id="GO:0009755">
    <property type="term" value="P:hormone-mediated signaling pathway"/>
    <property type="evidence" value="ECO:0007669"/>
    <property type="project" value="Ensembl"/>
</dbReference>
<comment type="subunit">
    <text evidence="3">Binds with high affinity to CRF receptors 2-alpha and 2-beta.</text>
</comment>
<evidence type="ECO:0000313" key="11">
    <source>
        <dbReference type="Ensembl" id="ENSSHAP00000002425.1"/>
    </source>
</evidence>
<dbReference type="GO" id="GO:0007189">
    <property type="term" value="P:adenylate cyclase-activating G protein-coupled receptor signaling pathway"/>
    <property type="evidence" value="ECO:0007669"/>
    <property type="project" value="Ensembl"/>
</dbReference>
<evidence type="ECO:0000256" key="5">
    <source>
        <dbReference type="ARBA" id="ARBA00022702"/>
    </source>
</evidence>
<dbReference type="CTD" id="114131"/>
<proteinExistence type="inferred from homology"/>
<evidence type="ECO:0000256" key="2">
    <source>
        <dbReference type="ARBA" id="ARBA00009287"/>
    </source>
</evidence>
<evidence type="ECO:0000259" key="10">
    <source>
        <dbReference type="Pfam" id="PF00473"/>
    </source>
</evidence>
<feature type="chain" id="PRO_5003457279" evidence="9">
    <location>
        <begin position="23"/>
        <end position="169"/>
    </location>
</feature>
<reference evidence="11" key="2">
    <citation type="submission" date="2025-08" db="UniProtKB">
        <authorList>
            <consortium name="Ensembl"/>
        </authorList>
    </citation>
    <scope>IDENTIFICATION</scope>
</reference>
<comment type="function">
    <text evidence="7">Suppresses food intake, delays gastric emptying and decreases heat-induced edema. Might represent an endogenous ligand for maintaining homeostasis after stress.</text>
</comment>
<sequence>MLFPVRFLFLLLLLGTSRTSNSHKLYQTESIFSCINAALSGAKSRLDDESSLSKRSFGYIPSEELSSEKEDKKEKEEDEEDKEKRTLSGGRDGIGAGVEGTRYKYQSQAQLTRKLYQNKAQSDRRTKFTLSLDVPTNIMNILFNIAKAKNLKAKAAANAHLMAQIGRRK</sequence>
<feature type="region of interest" description="Disordered" evidence="8">
    <location>
        <begin position="58"/>
        <end position="98"/>
    </location>
</feature>
<dbReference type="OMA" id="FPGEGHY"/>
<feature type="domain" description="Corticotropin-releasing factor" evidence="10">
    <location>
        <begin position="128"/>
        <end position="165"/>
    </location>
</feature>
<dbReference type="AlphaFoldDB" id="G3VGX1"/>
<dbReference type="GeneID" id="100926851"/>
<name>G3VGX1_SARHA</name>
<accession>G3VGX1</accession>